<sequence length="137" mass="14907">MAMKLNPYLTFNGNARQAMEHYQRVLGGDLRLSTFGEYGATEGVDPEGVMHAQLESEAGFTLMASDTGPGYDPVSGDRDSISISGPAADAEVMRRYFEALADGGSVTMPLQKQMWGDEFGMLVDRFGIPWMIDIGSE</sequence>
<dbReference type="InterPro" id="IPR028973">
    <property type="entry name" value="PhnB-like"/>
</dbReference>
<dbReference type="EMBL" id="JAVDYG010000001">
    <property type="protein sequence ID" value="MDR7362240.1"/>
    <property type="molecule type" value="Genomic_DNA"/>
</dbReference>
<dbReference type="RefSeq" id="WP_310301454.1">
    <property type="nucleotide sequence ID" value="NZ_BAAAPS010000008.1"/>
</dbReference>
<dbReference type="Proteomes" id="UP001183648">
    <property type="component" value="Unassembled WGS sequence"/>
</dbReference>
<dbReference type="InterPro" id="IPR029068">
    <property type="entry name" value="Glyas_Bleomycin-R_OHBP_Dase"/>
</dbReference>
<accession>A0ABU2BUD8</accession>
<dbReference type="CDD" id="cd06588">
    <property type="entry name" value="PhnB_like"/>
    <property type="match status" value="1"/>
</dbReference>
<dbReference type="Pfam" id="PF06983">
    <property type="entry name" value="3-dmu-9_3-mt"/>
    <property type="match status" value="1"/>
</dbReference>
<dbReference type="PANTHER" id="PTHR33990:SF1">
    <property type="entry name" value="PROTEIN YJDN"/>
    <property type="match status" value="1"/>
</dbReference>
<feature type="domain" description="PhnB-like" evidence="1">
    <location>
        <begin position="4"/>
        <end position="132"/>
    </location>
</feature>
<name>A0ABU2BUD8_9ACTN</name>
<organism evidence="2 3">
    <name type="scientific">Nocardioides marmoribigeumensis</name>
    <dbReference type="NCBI Taxonomy" id="433649"/>
    <lineage>
        <taxon>Bacteria</taxon>
        <taxon>Bacillati</taxon>
        <taxon>Actinomycetota</taxon>
        <taxon>Actinomycetes</taxon>
        <taxon>Propionibacteriales</taxon>
        <taxon>Nocardioidaceae</taxon>
        <taxon>Nocardioides</taxon>
    </lineage>
</organism>
<reference evidence="2 3" key="1">
    <citation type="submission" date="2023-07" db="EMBL/GenBank/DDBJ databases">
        <title>Sequencing the genomes of 1000 actinobacteria strains.</title>
        <authorList>
            <person name="Klenk H.-P."/>
        </authorList>
    </citation>
    <scope>NUCLEOTIDE SEQUENCE [LARGE SCALE GENOMIC DNA]</scope>
    <source>
        <strain evidence="2 3">DSM 19426</strain>
    </source>
</reference>
<evidence type="ECO:0000313" key="3">
    <source>
        <dbReference type="Proteomes" id="UP001183648"/>
    </source>
</evidence>
<dbReference type="SUPFAM" id="SSF54593">
    <property type="entry name" value="Glyoxalase/Bleomycin resistance protein/Dihydroxybiphenyl dioxygenase"/>
    <property type="match status" value="1"/>
</dbReference>
<gene>
    <name evidence="2" type="ORF">J2S63_001793</name>
</gene>
<proteinExistence type="predicted"/>
<comment type="caution">
    <text evidence="2">The sequence shown here is derived from an EMBL/GenBank/DDBJ whole genome shotgun (WGS) entry which is preliminary data.</text>
</comment>
<evidence type="ECO:0000313" key="2">
    <source>
        <dbReference type="EMBL" id="MDR7362240.1"/>
    </source>
</evidence>
<evidence type="ECO:0000259" key="1">
    <source>
        <dbReference type="Pfam" id="PF06983"/>
    </source>
</evidence>
<keyword evidence="3" id="KW-1185">Reference proteome</keyword>
<dbReference type="PANTHER" id="PTHR33990">
    <property type="entry name" value="PROTEIN YJDN-RELATED"/>
    <property type="match status" value="1"/>
</dbReference>
<dbReference type="Gene3D" id="3.10.180.10">
    <property type="entry name" value="2,3-Dihydroxybiphenyl 1,2-Dioxygenase, domain 1"/>
    <property type="match status" value="1"/>
</dbReference>
<protein>
    <submittedName>
        <fullName evidence="2">PhnB protein</fullName>
    </submittedName>
</protein>